<evidence type="ECO:0000256" key="10">
    <source>
        <dbReference type="ARBA" id="ARBA00068150"/>
    </source>
</evidence>
<dbReference type="EMBL" id="CP022684">
    <property type="protein sequence ID" value="AUM13839.1"/>
    <property type="molecule type" value="Genomic_DNA"/>
</dbReference>
<feature type="transmembrane region" description="Helical" evidence="12">
    <location>
        <begin position="297"/>
        <end position="317"/>
    </location>
</feature>
<feature type="modified residue" description="4-aspartylphosphate" evidence="11">
    <location>
        <position position="902"/>
    </location>
</feature>
<feature type="domain" description="Histidine kinase" evidence="13">
    <location>
        <begin position="466"/>
        <end position="688"/>
    </location>
</feature>
<accession>A0A2K9LN90</accession>
<dbReference type="SUPFAM" id="SSF52172">
    <property type="entry name" value="CheY-like"/>
    <property type="match status" value="2"/>
</dbReference>
<dbReference type="Pfam" id="PF00072">
    <property type="entry name" value="Response_reg"/>
    <property type="match status" value="2"/>
</dbReference>
<keyword evidence="12" id="KW-0472">Membrane</keyword>
<dbReference type="SUPFAM" id="SSF47384">
    <property type="entry name" value="Homodimeric domain of signal transducing histidine kinase"/>
    <property type="match status" value="1"/>
</dbReference>
<dbReference type="SUPFAM" id="SSF55874">
    <property type="entry name" value="ATPase domain of HSP90 chaperone/DNA topoisomerase II/histidine kinase"/>
    <property type="match status" value="1"/>
</dbReference>
<dbReference type="InterPro" id="IPR011006">
    <property type="entry name" value="CheY-like_superfamily"/>
</dbReference>
<dbReference type="GO" id="GO:0005524">
    <property type="term" value="F:ATP binding"/>
    <property type="evidence" value="ECO:0007669"/>
    <property type="project" value="UniProtKB-KW"/>
</dbReference>
<evidence type="ECO:0000256" key="9">
    <source>
        <dbReference type="ARBA" id="ARBA00064003"/>
    </source>
</evidence>
<evidence type="ECO:0000256" key="1">
    <source>
        <dbReference type="ARBA" id="ARBA00000085"/>
    </source>
</evidence>
<keyword evidence="7" id="KW-0067">ATP-binding</keyword>
<feature type="domain" description="Response regulatory" evidence="14">
    <location>
        <begin position="851"/>
        <end position="972"/>
    </location>
</feature>
<dbReference type="EC" id="2.7.13.3" evidence="2"/>
<dbReference type="SMART" id="SM00448">
    <property type="entry name" value="REC"/>
    <property type="match status" value="2"/>
</dbReference>
<keyword evidence="6" id="KW-0418">Kinase</keyword>
<dbReference type="SMART" id="SM00388">
    <property type="entry name" value="HisKA"/>
    <property type="match status" value="1"/>
</dbReference>
<proteinExistence type="predicted"/>
<feature type="transmembrane region" description="Helical" evidence="12">
    <location>
        <begin position="323"/>
        <end position="344"/>
    </location>
</feature>
<keyword evidence="8" id="KW-0902">Two-component regulatory system</keyword>
<evidence type="ECO:0000313" key="15">
    <source>
        <dbReference type="EMBL" id="AUM13839.1"/>
    </source>
</evidence>
<dbReference type="AlphaFoldDB" id="A0A2K9LN90"/>
<evidence type="ECO:0000256" key="11">
    <source>
        <dbReference type="PROSITE-ProRule" id="PRU00169"/>
    </source>
</evidence>
<comment type="subunit">
    <text evidence="9">At low DSF concentrations, interacts with RpfF.</text>
</comment>
<feature type="domain" description="Response regulatory" evidence="14">
    <location>
        <begin position="708"/>
        <end position="829"/>
    </location>
</feature>
<dbReference type="Gene3D" id="2.60.40.2380">
    <property type="match status" value="1"/>
</dbReference>
<dbReference type="Pfam" id="PF02518">
    <property type="entry name" value="HATPase_c"/>
    <property type="match status" value="1"/>
</dbReference>
<name>A0A2K9LN90_9GAMM</name>
<dbReference type="InterPro" id="IPR003661">
    <property type="entry name" value="HisK_dim/P_dom"/>
</dbReference>
<sequence>MQCSPWTPPTNDGKAPYSTLFLMLLMLLMLCGLSTQAYCQITIHNQFTSQPAGLHAQLFLDREHSIQLYDAMTLPDELWITPQTETTSFGFSPDRLWLKLPIANNSDHTQRLGLEIAYPVLDLINAYVTQDGFVQAQYSMGDTFYFEQRPVDFRNFIVPFQLPPGETITLYLSIDTEGTLQAPITLWDMDHFFEKQQPALVAHGLYFGIMLVMILYNLFIYISIRHITYLYYTVAALACATINASMQGLGFQFVWASWPELNAVSIPASIAVFGISSKLFSITLLNMPTTAPTLYKLKLGIIVGYSLTLISLFFMPYHSTIRIVMLVGVCSILLGTYTGLYLFLKGHRIARFYLLAWSCLFGALFLTALSKAGVIPSSHFIEHSLQYGSALEVILLSFAMADRINQERTAKRKAEQLAIISEKRASDEASRYLELKYQKELDELKTRQEIIQAQAESKAKSEFLATMSHEIRTPMNGVLGMTELLRETHLDPNQRHYLNVVSSSGKALLNIINDILDYSKITAGKMEIEQIDFDLDQLCLECASVFSLTAERKHLELVSSLEPGTPALIKSDPSRLRQIIINLLGNAFKFTNTGHVSLRVMQQDPLCEGQLTLRFEVRDTGVGIAPEKQQMLFSAFNQLGNSVSREYGGTGLGLSISKRLAHLMGGQIGVESRQGEGSCFWFTIQCQPADAQFSRQHIVPLTSLGALKLLIVDDSPEFTHVLQEQTAAWGAHPEVAHYGEQALEKLKAATAAGAPFNVITMDMNMSGMNGLECARQIHAAGDIANCYCILLTAMNSTPSQPELEAAGIDIAMKKPASAHALRQAILNLLQGRTEPQATNGQLLSTAFNGKTVLVAEDNSVNQLVIVGMLKKLGLKCEVADNGEQALTLFTQRANHFDLVFMDCEMPVMDGYSTCRKIREHEAKLNLPPTPVIALTAHAMPEHKTRALEAGMDAHIPKPVELLTVQETLIEFLISDDPASRSA</sequence>
<evidence type="ECO:0000256" key="5">
    <source>
        <dbReference type="ARBA" id="ARBA00022741"/>
    </source>
</evidence>
<protein>
    <recommendedName>
        <fullName evidence="10">Sensory/regulatory protein RpfC</fullName>
        <ecNumber evidence="2">2.7.13.3</ecNumber>
    </recommendedName>
</protein>
<dbReference type="RefSeq" id="WP_101895214.1">
    <property type="nucleotide sequence ID" value="NZ_CP022684.1"/>
</dbReference>
<keyword evidence="12" id="KW-1133">Transmembrane helix</keyword>
<dbReference type="Gene3D" id="3.40.50.2300">
    <property type="match status" value="2"/>
</dbReference>
<keyword evidence="16" id="KW-1185">Reference proteome</keyword>
<feature type="modified residue" description="4-aspartylphosphate" evidence="11">
    <location>
        <position position="762"/>
    </location>
</feature>
<evidence type="ECO:0000259" key="14">
    <source>
        <dbReference type="PROSITE" id="PS50110"/>
    </source>
</evidence>
<evidence type="ECO:0000313" key="16">
    <source>
        <dbReference type="Proteomes" id="UP000235116"/>
    </source>
</evidence>
<dbReference type="SMART" id="SM00387">
    <property type="entry name" value="HATPase_c"/>
    <property type="match status" value="1"/>
</dbReference>
<dbReference type="InterPro" id="IPR011623">
    <property type="entry name" value="7TMR_DISM_rcpt_extracell_dom1"/>
</dbReference>
<evidence type="ECO:0000256" key="4">
    <source>
        <dbReference type="ARBA" id="ARBA00022679"/>
    </source>
</evidence>
<feature type="transmembrane region" description="Helical" evidence="12">
    <location>
        <begin position="200"/>
        <end position="222"/>
    </location>
</feature>
<dbReference type="PRINTS" id="PR00344">
    <property type="entry name" value="BCTRLSENSOR"/>
</dbReference>
<dbReference type="GO" id="GO:0000155">
    <property type="term" value="F:phosphorelay sensor kinase activity"/>
    <property type="evidence" value="ECO:0007669"/>
    <property type="project" value="InterPro"/>
</dbReference>
<reference evidence="16" key="1">
    <citation type="submission" date="2017-08" db="EMBL/GenBank/DDBJ databases">
        <title>Direct submision.</title>
        <authorList>
            <person name="Kim S.-J."/>
            <person name="Rhee S.-K."/>
        </authorList>
    </citation>
    <scope>NUCLEOTIDE SEQUENCE [LARGE SCALE GENOMIC DNA]</scope>
    <source>
        <strain evidence="16">GI5</strain>
    </source>
</reference>
<evidence type="ECO:0000256" key="12">
    <source>
        <dbReference type="SAM" id="Phobius"/>
    </source>
</evidence>
<dbReference type="PROSITE" id="PS50109">
    <property type="entry name" value="HIS_KIN"/>
    <property type="match status" value="1"/>
</dbReference>
<dbReference type="CDD" id="cd00082">
    <property type="entry name" value="HisKA"/>
    <property type="match status" value="1"/>
</dbReference>
<dbReference type="Gene3D" id="1.10.287.130">
    <property type="match status" value="1"/>
</dbReference>
<dbReference type="OrthoDB" id="9809567at2"/>
<dbReference type="InterPro" id="IPR005467">
    <property type="entry name" value="His_kinase_dom"/>
</dbReference>
<evidence type="ECO:0000256" key="8">
    <source>
        <dbReference type="ARBA" id="ARBA00023012"/>
    </source>
</evidence>
<keyword evidence="12" id="KW-0812">Transmembrane</keyword>
<dbReference type="Pfam" id="PF07695">
    <property type="entry name" value="7TMR-DISM_7TM"/>
    <property type="match status" value="1"/>
</dbReference>
<evidence type="ECO:0000256" key="7">
    <source>
        <dbReference type="ARBA" id="ARBA00022840"/>
    </source>
</evidence>
<dbReference type="PROSITE" id="PS50110">
    <property type="entry name" value="RESPONSE_REGULATORY"/>
    <property type="match status" value="2"/>
</dbReference>
<feature type="transmembrane region" description="Helical" evidence="12">
    <location>
        <begin position="351"/>
        <end position="369"/>
    </location>
</feature>
<feature type="transmembrane region" description="Helical" evidence="12">
    <location>
        <begin position="229"/>
        <end position="246"/>
    </location>
</feature>
<organism evidence="15 16">
    <name type="scientific">Ketobacter alkanivorans</name>
    <dbReference type="NCBI Taxonomy" id="1917421"/>
    <lineage>
        <taxon>Bacteria</taxon>
        <taxon>Pseudomonadati</taxon>
        <taxon>Pseudomonadota</taxon>
        <taxon>Gammaproteobacteria</taxon>
        <taxon>Pseudomonadales</taxon>
        <taxon>Ketobacteraceae</taxon>
        <taxon>Ketobacter</taxon>
    </lineage>
</organism>
<dbReference type="CDD" id="cd17546">
    <property type="entry name" value="REC_hyHK_CKI1_RcsC-like"/>
    <property type="match status" value="2"/>
</dbReference>
<comment type="catalytic activity">
    <reaction evidence="1">
        <text>ATP + protein L-histidine = ADP + protein N-phospho-L-histidine.</text>
        <dbReference type="EC" id="2.7.13.3"/>
    </reaction>
</comment>
<dbReference type="PANTHER" id="PTHR45339">
    <property type="entry name" value="HYBRID SIGNAL TRANSDUCTION HISTIDINE KINASE J"/>
    <property type="match status" value="1"/>
</dbReference>
<dbReference type="Pfam" id="PF00512">
    <property type="entry name" value="HisKA"/>
    <property type="match status" value="1"/>
</dbReference>
<dbReference type="PANTHER" id="PTHR45339:SF1">
    <property type="entry name" value="HYBRID SIGNAL TRANSDUCTION HISTIDINE KINASE J"/>
    <property type="match status" value="1"/>
</dbReference>
<dbReference type="InterPro" id="IPR011622">
    <property type="entry name" value="7TMR_DISM_rcpt_extracell_dom2"/>
</dbReference>
<feature type="transmembrane region" description="Helical" evidence="12">
    <location>
        <begin position="266"/>
        <end position="285"/>
    </location>
</feature>
<keyword evidence="5" id="KW-0547">Nucleotide-binding</keyword>
<dbReference type="FunFam" id="1.10.287.130:FF:000002">
    <property type="entry name" value="Two-component osmosensing histidine kinase"/>
    <property type="match status" value="1"/>
</dbReference>
<dbReference type="Proteomes" id="UP000235116">
    <property type="component" value="Chromosome"/>
</dbReference>
<dbReference type="InterPro" id="IPR004358">
    <property type="entry name" value="Sig_transdc_His_kin-like_C"/>
</dbReference>
<evidence type="ECO:0000259" key="13">
    <source>
        <dbReference type="PROSITE" id="PS50109"/>
    </source>
</evidence>
<evidence type="ECO:0000256" key="2">
    <source>
        <dbReference type="ARBA" id="ARBA00012438"/>
    </source>
</evidence>
<keyword evidence="3 11" id="KW-0597">Phosphoprotein</keyword>
<dbReference type="InterPro" id="IPR001789">
    <property type="entry name" value="Sig_transdc_resp-reg_receiver"/>
</dbReference>
<evidence type="ECO:0000256" key="6">
    <source>
        <dbReference type="ARBA" id="ARBA00022777"/>
    </source>
</evidence>
<dbReference type="Gene3D" id="3.30.565.10">
    <property type="entry name" value="Histidine kinase-like ATPase, C-terminal domain"/>
    <property type="match status" value="1"/>
</dbReference>
<dbReference type="InterPro" id="IPR036890">
    <property type="entry name" value="HATPase_C_sf"/>
</dbReference>
<dbReference type="FunFam" id="3.30.565.10:FF:000010">
    <property type="entry name" value="Sensor histidine kinase RcsC"/>
    <property type="match status" value="1"/>
</dbReference>
<keyword evidence="4" id="KW-0808">Transferase</keyword>
<evidence type="ECO:0000256" key="3">
    <source>
        <dbReference type="ARBA" id="ARBA00022553"/>
    </source>
</evidence>
<dbReference type="InterPro" id="IPR003594">
    <property type="entry name" value="HATPase_dom"/>
</dbReference>
<dbReference type="InterPro" id="IPR036097">
    <property type="entry name" value="HisK_dim/P_sf"/>
</dbReference>
<dbReference type="KEGG" id="kak:Kalk_16010"/>
<gene>
    <name evidence="15" type="ORF">Kalk_16010</name>
</gene>
<dbReference type="Pfam" id="PF07696">
    <property type="entry name" value="7TMR-DISMED2"/>
    <property type="match status" value="1"/>
</dbReference>
<dbReference type="CDD" id="cd16922">
    <property type="entry name" value="HATPase_EvgS-ArcB-TorS-like"/>
    <property type="match status" value="1"/>
</dbReference>